<gene>
    <name evidence="5" type="ORF">P5673_006885</name>
</gene>
<dbReference type="PROSITE" id="PS50237">
    <property type="entry name" value="HECT"/>
    <property type="match status" value="1"/>
</dbReference>
<evidence type="ECO:0000259" key="4">
    <source>
        <dbReference type="PROSITE" id="PS50237"/>
    </source>
</evidence>
<comment type="caution">
    <text evidence="5">The sequence shown here is derived from an EMBL/GenBank/DDBJ whole genome shotgun (WGS) entry which is preliminary data.</text>
</comment>
<proteinExistence type="predicted"/>
<dbReference type="Proteomes" id="UP001249851">
    <property type="component" value="Unassembled WGS sequence"/>
</dbReference>
<protein>
    <recommendedName>
        <fullName evidence="4">HECT domain-containing protein</fullName>
    </recommendedName>
</protein>
<dbReference type="EMBL" id="JARQWQ010000011">
    <property type="protein sequence ID" value="KAK2568839.1"/>
    <property type="molecule type" value="Genomic_DNA"/>
</dbReference>
<feature type="domain" description="HECT" evidence="4">
    <location>
        <begin position="7"/>
        <end position="42"/>
    </location>
</feature>
<name>A0AAD9QWS6_ACRCE</name>
<sequence>MAYYKDAKFDPKKKLRVISNEQPAADTGGVTRQFFNQLLHLLSVEFFHRDDYKIPIYNSHVVASGMMMLEGKIIVQSILQEGPGLLIFSPSVYHYLATRDVDGAIQKMTMTAPEGSSPISTWPKIVLDQLRDGLATIGFGTKMKKFPDLFQQLFVPGQPELKGVDVITLLNFPPSLSEEETTIKGCLLEFLQKAEAKMLQVFLVFTTGAPCLPIFGYGKIDVKFGDPLICLQSLTLPKNFPDKTTFSSSSKASRNTTGRSFNCV</sequence>
<reference evidence="5" key="2">
    <citation type="journal article" date="2023" name="Science">
        <title>Genomic signatures of disease resistance in endangered staghorn corals.</title>
        <authorList>
            <person name="Vollmer S.V."/>
            <person name="Selwyn J.D."/>
            <person name="Despard B.A."/>
            <person name="Roesel C.L."/>
        </authorList>
    </citation>
    <scope>NUCLEOTIDE SEQUENCE</scope>
    <source>
        <strain evidence="5">K2</strain>
    </source>
</reference>
<dbReference type="InterPro" id="IPR035983">
    <property type="entry name" value="Hect_E3_ubiquitin_ligase"/>
</dbReference>
<feature type="region of interest" description="Disordered" evidence="3">
    <location>
        <begin position="245"/>
        <end position="264"/>
    </location>
</feature>
<keyword evidence="1 2" id="KW-0833">Ubl conjugation pathway</keyword>
<dbReference type="SUPFAM" id="SSF56204">
    <property type="entry name" value="Hect, E3 ligase catalytic domain"/>
    <property type="match status" value="1"/>
</dbReference>
<comment type="caution">
    <text evidence="2">Lacks conserved residue(s) required for the propagation of feature annotation.</text>
</comment>
<organism evidence="5 6">
    <name type="scientific">Acropora cervicornis</name>
    <name type="common">Staghorn coral</name>
    <dbReference type="NCBI Taxonomy" id="6130"/>
    <lineage>
        <taxon>Eukaryota</taxon>
        <taxon>Metazoa</taxon>
        <taxon>Cnidaria</taxon>
        <taxon>Anthozoa</taxon>
        <taxon>Hexacorallia</taxon>
        <taxon>Scleractinia</taxon>
        <taxon>Astrocoeniina</taxon>
        <taxon>Acroporidae</taxon>
        <taxon>Acropora</taxon>
    </lineage>
</organism>
<reference evidence="5" key="1">
    <citation type="journal article" date="2023" name="G3 (Bethesda)">
        <title>Whole genome assembly and annotation of the endangered Caribbean coral Acropora cervicornis.</title>
        <authorList>
            <person name="Selwyn J.D."/>
            <person name="Vollmer S.V."/>
        </authorList>
    </citation>
    <scope>NUCLEOTIDE SEQUENCE</scope>
    <source>
        <strain evidence="5">K2</strain>
    </source>
</reference>
<dbReference type="Gene3D" id="3.90.1750.10">
    <property type="entry name" value="Hect, E3 ligase catalytic domains"/>
    <property type="match status" value="1"/>
</dbReference>
<evidence type="ECO:0000256" key="1">
    <source>
        <dbReference type="ARBA" id="ARBA00022786"/>
    </source>
</evidence>
<evidence type="ECO:0000313" key="5">
    <source>
        <dbReference type="EMBL" id="KAK2568839.1"/>
    </source>
</evidence>
<evidence type="ECO:0000313" key="6">
    <source>
        <dbReference type="Proteomes" id="UP001249851"/>
    </source>
</evidence>
<accession>A0AAD9QWS6</accession>
<keyword evidence="6" id="KW-1185">Reference proteome</keyword>
<dbReference type="InterPro" id="IPR000569">
    <property type="entry name" value="HECT_dom"/>
</dbReference>
<dbReference type="AlphaFoldDB" id="A0AAD9QWS6"/>
<evidence type="ECO:0000256" key="2">
    <source>
        <dbReference type="PROSITE-ProRule" id="PRU00104"/>
    </source>
</evidence>
<evidence type="ECO:0000256" key="3">
    <source>
        <dbReference type="SAM" id="MobiDB-lite"/>
    </source>
</evidence>
<dbReference type="GO" id="GO:0004842">
    <property type="term" value="F:ubiquitin-protein transferase activity"/>
    <property type="evidence" value="ECO:0007669"/>
    <property type="project" value="InterPro"/>
</dbReference>